<evidence type="ECO:0000259" key="1">
    <source>
        <dbReference type="Pfam" id="PF01814"/>
    </source>
</evidence>
<sequence length="221" mass="24426">MTEPLDPWGMAWVHQVYRRELRLLVDLIAAVEPGDRARAAVVAEHLTDMAASLHEHHVGEDELLWPPLLSRAEPDAAAVLRMQQQHDELHALLEEAGALAPVWRESASRADRDRLAAVAARLSVVTDAHLADEEQHVLPLIREHITAEEWAEFERRGHASIPPEKALVFLGIGLQDATPHEREKFVGGLPPEVRDFWAGPGGLQYAQWRAELLGGAPAAAP</sequence>
<dbReference type="CDD" id="cd12108">
    <property type="entry name" value="Hr-like"/>
    <property type="match status" value="1"/>
</dbReference>
<dbReference type="EMBL" id="BAAARV010000040">
    <property type="protein sequence ID" value="GAA2357014.1"/>
    <property type="molecule type" value="Genomic_DNA"/>
</dbReference>
<dbReference type="InterPro" id="IPR012312">
    <property type="entry name" value="Hemerythrin-like"/>
</dbReference>
<dbReference type="Proteomes" id="UP001501444">
    <property type="component" value="Unassembled WGS sequence"/>
</dbReference>
<organism evidence="2 3">
    <name type="scientific">Dactylosporangium salmoneum</name>
    <dbReference type="NCBI Taxonomy" id="53361"/>
    <lineage>
        <taxon>Bacteria</taxon>
        <taxon>Bacillati</taxon>
        <taxon>Actinomycetota</taxon>
        <taxon>Actinomycetes</taxon>
        <taxon>Micromonosporales</taxon>
        <taxon>Micromonosporaceae</taxon>
        <taxon>Dactylosporangium</taxon>
    </lineage>
</organism>
<keyword evidence="3" id="KW-1185">Reference proteome</keyword>
<reference evidence="3" key="1">
    <citation type="journal article" date="2019" name="Int. J. Syst. Evol. Microbiol.">
        <title>The Global Catalogue of Microorganisms (GCM) 10K type strain sequencing project: providing services to taxonomists for standard genome sequencing and annotation.</title>
        <authorList>
            <consortium name="The Broad Institute Genomics Platform"/>
            <consortium name="The Broad Institute Genome Sequencing Center for Infectious Disease"/>
            <person name="Wu L."/>
            <person name="Ma J."/>
        </authorList>
    </citation>
    <scope>NUCLEOTIDE SEQUENCE [LARGE SCALE GENOMIC DNA]</scope>
    <source>
        <strain evidence="3">JCM 3272</strain>
    </source>
</reference>
<feature type="domain" description="Hemerythrin-like" evidence="1">
    <location>
        <begin position="14"/>
        <end position="141"/>
    </location>
</feature>
<dbReference type="RefSeq" id="WP_344614930.1">
    <property type="nucleotide sequence ID" value="NZ_BAAARV010000040.1"/>
</dbReference>
<name>A0ABP5TN27_9ACTN</name>
<dbReference type="Pfam" id="PF01814">
    <property type="entry name" value="Hemerythrin"/>
    <property type="match status" value="1"/>
</dbReference>
<protein>
    <recommendedName>
        <fullName evidence="1">Hemerythrin-like domain-containing protein</fullName>
    </recommendedName>
</protein>
<proteinExistence type="predicted"/>
<dbReference type="Gene3D" id="1.20.120.520">
    <property type="entry name" value="nmb1532 protein domain like"/>
    <property type="match status" value="1"/>
</dbReference>
<comment type="caution">
    <text evidence="2">The sequence shown here is derived from an EMBL/GenBank/DDBJ whole genome shotgun (WGS) entry which is preliminary data.</text>
</comment>
<evidence type="ECO:0000313" key="2">
    <source>
        <dbReference type="EMBL" id="GAA2357014.1"/>
    </source>
</evidence>
<accession>A0ABP5TN27</accession>
<gene>
    <name evidence="2" type="ORF">GCM10010170_050120</name>
</gene>
<evidence type="ECO:0000313" key="3">
    <source>
        <dbReference type="Proteomes" id="UP001501444"/>
    </source>
</evidence>